<accession>A0A852TH07</accession>
<reference evidence="3" key="2">
    <citation type="submission" date="2020-08" db="EMBL/GenBank/DDBJ databases">
        <title>The Agave Microbiome: Exploring the role of microbial communities in plant adaptations to desert environments.</title>
        <authorList>
            <person name="Partida-Martinez L.P."/>
        </authorList>
    </citation>
    <scope>NUCLEOTIDE SEQUENCE [LARGE SCALE GENOMIC DNA]</scope>
    <source>
        <strain evidence="3">AT2.8</strain>
    </source>
</reference>
<dbReference type="InterPro" id="IPR050144">
    <property type="entry name" value="AAE_transporter"/>
</dbReference>
<dbReference type="InterPro" id="IPR058776">
    <property type="entry name" value="KhtT-like_N"/>
</dbReference>
<comment type="caution">
    <text evidence="2">The sequence shown here is derived from an EMBL/GenBank/DDBJ whole genome shotgun (WGS) entry which is preliminary data.</text>
</comment>
<evidence type="ECO:0000313" key="3">
    <source>
        <dbReference type="Proteomes" id="UP000548423"/>
    </source>
</evidence>
<feature type="domain" description="RCK C-terminal" evidence="1">
    <location>
        <begin position="76"/>
        <end position="162"/>
    </location>
</feature>
<proteinExistence type="predicted"/>
<reference evidence="3" key="1">
    <citation type="submission" date="2020-07" db="EMBL/GenBank/DDBJ databases">
        <authorList>
            <person name="Partida-Martinez L."/>
            <person name="Huntemann M."/>
            <person name="Clum A."/>
            <person name="Wang J."/>
            <person name="Palaniappan K."/>
            <person name="Ritter S."/>
            <person name="Chen I.-M."/>
            <person name="Stamatis D."/>
            <person name="Reddy T."/>
            <person name="O'Malley R."/>
            <person name="Daum C."/>
            <person name="Shapiro N."/>
            <person name="Ivanova N."/>
            <person name="Kyrpides N."/>
            <person name="Woyke T."/>
        </authorList>
    </citation>
    <scope>NUCLEOTIDE SEQUENCE [LARGE SCALE GENOMIC DNA]</scope>
    <source>
        <strain evidence="3">AT2.8</strain>
    </source>
</reference>
<dbReference type="InterPro" id="IPR036721">
    <property type="entry name" value="RCK_C_sf"/>
</dbReference>
<dbReference type="AlphaFoldDB" id="A0A852TH07"/>
<dbReference type="InterPro" id="IPR006037">
    <property type="entry name" value="RCK_C"/>
</dbReference>
<evidence type="ECO:0000259" key="1">
    <source>
        <dbReference type="PROSITE" id="PS51202"/>
    </source>
</evidence>
<organism evidence="2 3">
    <name type="scientific">Neobacillus niacini</name>
    <dbReference type="NCBI Taxonomy" id="86668"/>
    <lineage>
        <taxon>Bacteria</taxon>
        <taxon>Bacillati</taxon>
        <taxon>Bacillota</taxon>
        <taxon>Bacilli</taxon>
        <taxon>Bacillales</taxon>
        <taxon>Bacillaceae</taxon>
        <taxon>Neobacillus</taxon>
    </lineage>
</organism>
<name>A0A852TH07_9BACI</name>
<dbReference type="Gene3D" id="3.30.70.1450">
    <property type="entry name" value="Regulator of K+ conductance, C-terminal domain"/>
    <property type="match status" value="1"/>
</dbReference>
<dbReference type="Pfam" id="PF02080">
    <property type="entry name" value="TrkA_C"/>
    <property type="match status" value="1"/>
</dbReference>
<dbReference type="SUPFAM" id="SSF116726">
    <property type="entry name" value="TrkA C-terminal domain-like"/>
    <property type="match status" value="1"/>
</dbReference>
<dbReference type="Proteomes" id="UP000548423">
    <property type="component" value="Unassembled WGS sequence"/>
</dbReference>
<gene>
    <name evidence="2" type="ORF">F4694_003348</name>
</gene>
<dbReference type="InterPro" id="IPR026278">
    <property type="entry name" value="KhtT"/>
</dbReference>
<dbReference type="GO" id="GO:0006813">
    <property type="term" value="P:potassium ion transport"/>
    <property type="evidence" value="ECO:0007669"/>
    <property type="project" value="InterPro"/>
</dbReference>
<protein>
    <submittedName>
        <fullName evidence="2">TrkA domain protein</fullName>
    </submittedName>
</protein>
<dbReference type="EMBL" id="JACCBX010000007">
    <property type="protein sequence ID" value="NYE06568.1"/>
    <property type="molecule type" value="Genomic_DNA"/>
</dbReference>
<dbReference type="PROSITE" id="PS51202">
    <property type="entry name" value="RCK_C"/>
    <property type="match status" value="1"/>
</dbReference>
<dbReference type="PANTHER" id="PTHR30445:SF8">
    <property type="entry name" value="K(+)_H(+) ANTIPORTER SUBUNIT KHTT"/>
    <property type="match status" value="1"/>
</dbReference>
<dbReference type="GO" id="GO:0008324">
    <property type="term" value="F:monoatomic cation transmembrane transporter activity"/>
    <property type="evidence" value="ECO:0007669"/>
    <property type="project" value="InterPro"/>
</dbReference>
<sequence length="166" mass="18891">MNIREIELPGIGKKFEAITNNKDKLVIIIHDDGRRDIYHFDQEDYEEAIASTTFNDQEARQFAAIIGGMTYAPKALETIEMAFDDLVIEWFNVEPNAAAVNQTIGQLNIRQSYEVNIIAIIKRQNHKKIHTPGPETLLEEGDTVIVSGERNQVKRIVKEVLSRRDG</sequence>
<dbReference type="Pfam" id="PF25991">
    <property type="entry name" value="KhtT_N"/>
    <property type="match status" value="1"/>
</dbReference>
<dbReference type="PIRSF" id="PIRSF005028">
    <property type="entry name" value="KhtT"/>
    <property type="match status" value="1"/>
</dbReference>
<dbReference type="PANTHER" id="PTHR30445">
    <property type="entry name" value="K(+)_H(+) ANTIPORTER SUBUNIT KHTT"/>
    <property type="match status" value="1"/>
</dbReference>
<evidence type="ECO:0000313" key="2">
    <source>
        <dbReference type="EMBL" id="NYE06568.1"/>
    </source>
</evidence>